<dbReference type="Gene3D" id="3.90.550.10">
    <property type="entry name" value="Spore Coat Polysaccharide Biosynthesis Protein SpsA, Chain A"/>
    <property type="match status" value="1"/>
</dbReference>
<dbReference type="Pfam" id="PF00483">
    <property type="entry name" value="NTP_transferase"/>
    <property type="match status" value="1"/>
</dbReference>
<evidence type="ECO:0000256" key="1">
    <source>
        <dbReference type="ARBA" id="ARBA00010443"/>
    </source>
</evidence>
<sequence length="377" mass="42013">MKIDKYSAILGSTIGFHEMEGLTDERPLASLPFDGKYRLIDFQLSNLANAGVRSVYGIFRGQNIRSIFDHIRSGREWGLNTLLSHYFLGFYNAGIGEETADKDYYEQILTYLKRSGSDQTIYMSCDILCNIDLSQVIHLHNVSNRNMTVVYKKLPKEAISSANDILEVDESDTVTGNCGAFSGKDTEKMSAGIYVVNTPWLIEKMEQEVQAEKPRKLRFLLRDLTPTSNTLAFEYTGYLANISSVKAYYDANMDMLDSHKFYSLLYSNQKVYTKVKNEESTYFDNASTVKNSQFASGSIIKGNVDHSIISRNCRIAENSSVINSVIFPKAIIGEGAVVENAIVDKGVTIAPGVTIRGTKENPVVVAKASEVVEDIIK</sequence>
<feature type="domain" description="Glucose-1-phosphate adenylyltransferase/Bifunctional protein GlmU-like C-terminal hexapeptide" evidence="4">
    <location>
        <begin position="285"/>
        <end position="355"/>
    </location>
</feature>
<dbReference type="Proteomes" id="UP000182508">
    <property type="component" value="Unassembled WGS sequence"/>
</dbReference>
<evidence type="ECO:0000313" key="5">
    <source>
        <dbReference type="EMBL" id="SDB12415.1"/>
    </source>
</evidence>
<keyword evidence="6" id="KW-1185">Reference proteome</keyword>
<evidence type="ECO:0000259" key="3">
    <source>
        <dbReference type="Pfam" id="PF00483"/>
    </source>
</evidence>
<evidence type="ECO:0000259" key="4">
    <source>
        <dbReference type="Pfam" id="PF24894"/>
    </source>
</evidence>
<dbReference type="InterPro" id="IPR011004">
    <property type="entry name" value="Trimer_LpxA-like_sf"/>
</dbReference>
<organism evidence="5 6">
    <name type="scientific">Streptococcus henryi</name>
    <dbReference type="NCBI Taxonomy" id="439219"/>
    <lineage>
        <taxon>Bacteria</taxon>
        <taxon>Bacillati</taxon>
        <taxon>Bacillota</taxon>
        <taxon>Bacilli</taxon>
        <taxon>Lactobacillales</taxon>
        <taxon>Streptococcaceae</taxon>
        <taxon>Streptococcus</taxon>
    </lineage>
</organism>
<feature type="domain" description="Nucleotidyl transferase" evidence="3">
    <location>
        <begin position="21"/>
        <end position="257"/>
    </location>
</feature>
<keyword evidence="5" id="KW-0548">Nucleotidyltransferase</keyword>
<evidence type="ECO:0000313" key="6">
    <source>
        <dbReference type="Proteomes" id="UP000182508"/>
    </source>
</evidence>
<dbReference type="SUPFAM" id="SSF51161">
    <property type="entry name" value="Trimeric LpxA-like enzymes"/>
    <property type="match status" value="1"/>
</dbReference>
<comment type="similarity">
    <text evidence="1">Belongs to the bacterial/plant glucose-1-phosphate adenylyltransferase family.</text>
</comment>
<name>A0A1G6AVM1_9STRE</name>
<dbReference type="Pfam" id="PF24894">
    <property type="entry name" value="Hexapep_GlmU"/>
    <property type="match status" value="1"/>
</dbReference>
<dbReference type="AlphaFoldDB" id="A0A1G6AVM1"/>
<dbReference type="NCBIfam" id="TIGR02092">
    <property type="entry name" value="glgD"/>
    <property type="match status" value="1"/>
</dbReference>
<dbReference type="InterPro" id="IPR056818">
    <property type="entry name" value="GlmU/GlgC-like_hexapep"/>
</dbReference>
<dbReference type="SUPFAM" id="SSF53448">
    <property type="entry name" value="Nucleotide-diphospho-sugar transferases"/>
    <property type="match status" value="1"/>
</dbReference>
<dbReference type="InterPro" id="IPR011831">
    <property type="entry name" value="ADP-Glc_PPase"/>
</dbReference>
<protein>
    <submittedName>
        <fullName evidence="5">Glucose-1-phosphate adenylyltransferase</fullName>
    </submittedName>
</protein>
<gene>
    <name evidence="5" type="ORF">SAMN02910293_00632</name>
</gene>
<evidence type="ECO:0000256" key="2">
    <source>
        <dbReference type="ARBA" id="ARBA00023056"/>
    </source>
</evidence>
<dbReference type="InterPro" id="IPR029044">
    <property type="entry name" value="Nucleotide-diphossugar_trans"/>
</dbReference>
<dbReference type="Gene3D" id="2.160.10.10">
    <property type="entry name" value="Hexapeptide repeat proteins"/>
    <property type="match status" value="1"/>
</dbReference>
<dbReference type="InterPro" id="IPR005835">
    <property type="entry name" value="NTP_transferase_dom"/>
</dbReference>
<dbReference type="EMBL" id="FMXP01000007">
    <property type="protein sequence ID" value="SDB12415.1"/>
    <property type="molecule type" value="Genomic_DNA"/>
</dbReference>
<dbReference type="InterPro" id="IPR011832">
    <property type="entry name" value="GlgDAde_trans"/>
</dbReference>
<keyword evidence="2" id="KW-0320">Glycogen biosynthesis</keyword>
<proteinExistence type="inferred from homology"/>
<dbReference type="PANTHER" id="PTHR43523:SF6">
    <property type="entry name" value="GLYCOGEN BIOSYNTHESIS PROTEIN GLGD"/>
    <property type="match status" value="1"/>
</dbReference>
<dbReference type="STRING" id="439219.SAMN02910293_00632"/>
<dbReference type="eggNOG" id="COG0448">
    <property type="taxonomic scope" value="Bacteria"/>
</dbReference>
<dbReference type="GO" id="GO:0008878">
    <property type="term" value="F:glucose-1-phosphate adenylyltransferase activity"/>
    <property type="evidence" value="ECO:0007669"/>
    <property type="project" value="InterPro"/>
</dbReference>
<dbReference type="CDD" id="cd04651">
    <property type="entry name" value="LbH_G1P_AT_C"/>
    <property type="match status" value="1"/>
</dbReference>
<reference evidence="5 6" key="1">
    <citation type="submission" date="2016-10" db="EMBL/GenBank/DDBJ databases">
        <authorList>
            <person name="de Groot N.N."/>
        </authorList>
    </citation>
    <scope>NUCLEOTIDE SEQUENCE [LARGE SCALE GENOMIC DNA]</scope>
    <source>
        <strain evidence="5 6">A-4</strain>
    </source>
</reference>
<dbReference type="GO" id="GO:0005978">
    <property type="term" value="P:glycogen biosynthetic process"/>
    <property type="evidence" value="ECO:0007669"/>
    <property type="project" value="UniProtKB-KW"/>
</dbReference>
<dbReference type="PANTHER" id="PTHR43523">
    <property type="entry name" value="GLUCOSE-1-PHOSPHATE ADENYLYLTRANSFERASE-RELATED"/>
    <property type="match status" value="1"/>
</dbReference>
<keyword evidence="5" id="KW-0808">Transferase</keyword>
<accession>A0A1G6AVM1</accession>
<dbReference type="RefSeq" id="WP_074485480.1">
    <property type="nucleotide sequence ID" value="NZ_FMXP01000007.1"/>
</dbReference>